<proteinExistence type="inferred from homology"/>
<keyword evidence="3 8" id="KW-0813">Transport</keyword>
<evidence type="ECO:0000256" key="4">
    <source>
        <dbReference type="ARBA" id="ARBA00022475"/>
    </source>
</evidence>
<comment type="function">
    <text evidence="8">Probably a riboflavin-binding protein that interacts with the energy-coupling factor (ECF) ABC-transporter complex.</text>
</comment>
<dbReference type="EMBL" id="DXHQ01000071">
    <property type="protein sequence ID" value="HIW08908.1"/>
    <property type="molecule type" value="Genomic_DNA"/>
</dbReference>
<evidence type="ECO:0000256" key="1">
    <source>
        <dbReference type="ARBA" id="ARBA00004651"/>
    </source>
</evidence>
<keyword evidence="7 8" id="KW-0472">Membrane</keyword>
<feature type="transmembrane region" description="Helical" evidence="9">
    <location>
        <begin position="93"/>
        <end position="114"/>
    </location>
</feature>
<evidence type="ECO:0000313" key="11">
    <source>
        <dbReference type="Proteomes" id="UP000823933"/>
    </source>
</evidence>
<sequence length="213" mass="23024">MQANSETKTAAPARTGGRDQVRKLTVTAMLSAVAFVLMFLDFPIPMIMPSFVKMDFSDLPELLGAFALGPMYGVLISLIKNLIHLLLASSTGGVGELCNFLFGAVFAWVAGFVYKRNKTRRSAVLGAVLGAAAMAIVSIPLNYFLTYPAYVVIYGMPLDAIIGMYQAILPSVGGLLECLVIFNMPWTLAKGLLDAVLCMLIYKPLSPILHGRR</sequence>
<gene>
    <name evidence="10" type="ORF">H9890_05845</name>
</gene>
<organism evidence="10 11">
    <name type="scientific">Candidatus Faecalibacterium intestinigallinarum</name>
    <dbReference type="NCBI Taxonomy" id="2838581"/>
    <lineage>
        <taxon>Bacteria</taxon>
        <taxon>Bacillati</taxon>
        <taxon>Bacillota</taxon>
        <taxon>Clostridia</taxon>
        <taxon>Eubacteriales</taxon>
        <taxon>Oscillospiraceae</taxon>
        <taxon>Faecalibacterium</taxon>
    </lineage>
</organism>
<comment type="subcellular location">
    <subcellularLocation>
        <location evidence="1">Cell membrane</location>
        <topology evidence="1">Multi-pass membrane protein</topology>
    </subcellularLocation>
</comment>
<evidence type="ECO:0000256" key="3">
    <source>
        <dbReference type="ARBA" id="ARBA00022448"/>
    </source>
</evidence>
<reference evidence="10" key="2">
    <citation type="submission" date="2021-04" db="EMBL/GenBank/DDBJ databases">
        <authorList>
            <person name="Gilroy R."/>
        </authorList>
    </citation>
    <scope>NUCLEOTIDE SEQUENCE</scope>
    <source>
        <strain evidence="10">ChiHcolR34-3080</strain>
    </source>
</reference>
<evidence type="ECO:0000256" key="2">
    <source>
        <dbReference type="ARBA" id="ARBA00005540"/>
    </source>
</evidence>
<reference evidence="10" key="1">
    <citation type="journal article" date="2021" name="PeerJ">
        <title>Extensive microbial diversity within the chicken gut microbiome revealed by metagenomics and culture.</title>
        <authorList>
            <person name="Gilroy R."/>
            <person name="Ravi A."/>
            <person name="Getino M."/>
            <person name="Pursley I."/>
            <person name="Horton D.L."/>
            <person name="Alikhan N.F."/>
            <person name="Baker D."/>
            <person name="Gharbi K."/>
            <person name="Hall N."/>
            <person name="Watson M."/>
            <person name="Adriaenssens E.M."/>
            <person name="Foster-Nyarko E."/>
            <person name="Jarju S."/>
            <person name="Secka A."/>
            <person name="Antonio M."/>
            <person name="Oren A."/>
            <person name="Chaudhuri R.R."/>
            <person name="La Ragione R."/>
            <person name="Hildebrand F."/>
            <person name="Pallen M.J."/>
        </authorList>
    </citation>
    <scope>NUCLEOTIDE SEQUENCE</scope>
    <source>
        <strain evidence="10">ChiHcolR34-3080</strain>
    </source>
</reference>
<keyword evidence="4 8" id="KW-1003">Cell membrane</keyword>
<keyword evidence="6 9" id="KW-1133">Transmembrane helix</keyword>
<dbReference type="Gene3D" id="1.10.1760.20">
    <property type="match status" value="1"/>
</dbReference>
<feature type="transmembrane region" description="Helical" evidence="9">
    <location>
        <begin position="62"/>
        <end position="87"/>
    </location>
</feature>
<evidence type="ECO:0000256" key="7">
    <source>
        <dbReference type="ARBA" id="ARBA00023136"/>
    </source>
</evidence>
<dbReference type="InterPro" id="IPR024529">
    <property type="entry name" value="ECF_trnsprt_substrate-spec"/>
</dbReference>
<dbReference type="PANTHER" id="PTHR38438:SF1">
    <property type="entry name" value="RIBOFLAVIN TRANSPORTER RIBU"/>
    <property type="match status" value="1"/>
</dbReference>
<name>A0A9D1QAG8_9FIRM</name>
<evidence type="ECO:0000256" key="5">
    <source>
        <dbReference type="ARBA" id="ARBA00022692"/>
    </source>
</evidence>
<evidence type="ECO:0000256" key="8">
    <source>
        <dbReference type="PIRNR" id="PIRNR037778"/>
    </source>
</evidence>
<comment type="caution">
    <text evidence="10">The sequence shown here is derived from an EMBL/GenBank/DDBJ whole genome shotgun (WGS) entry which is preliminary data.</text>
</comment>
<evidence type="ECO:0000256" key="6">
    <source>
        <dbReference type="ARBA" id="ARBA00022989"/>
    </source>
</evidence>
<evidence type="ECO:0000313" key="10">
    <source>
        <dbReference type="EMBL" id="HIW08908.1"/>
    </source>
</evidence>
<dbReference type="Proteomes" id="UP000823933">
    <property type="component" value="Unassembled WGS sequence"/>
</dbReference>
<dbReference type="Pfam" id="PF12822">
    <property type="entry name" value="ECF_trnsprt"/>
    <property type="match status" value="1"/>
</dbReference>
<dbReference type="GO" id="GO:0032217">
    <property type="term" value="F:riboflavin transmembrane transporter activity"/>
    <property type="evidence" value="ECO:0007669"/>
    <property type="project" value="UniProtKB-UniRule"/>
</dbReference>
<dbReference type="PANTHER" id="PTHR38438">
    <property type="entry name" value="RIBOFLAVIN TRANSPORTER RIBU"/>
    <property type="match status" value="1"/>
</dbReference>
<dbReference type="GO" id="GO:0005886">
    <property type="term" value="C:plasma membrane"/>
    <property type="evidence" value="ECO:0007669"/>
    <property type="project" value="UniProtKB-SubCell"/>
</dbReference>
<dbReference type="InterPro" id="IPR025720">
    <property type="entry name" value="RibU"/>
</dbReference>
<protein>
    <recommendedName>
        <fullName evidence="8">Riboflavin transporter</fullName>
    </recommendedName>
</protein>
<feature type="transmembrane region" description="Helical" evidence="9">
    <location>
        <begin position="123"/>
        <end position="141"/>
    </location>
</feature>
<feature type="transmembrane region" description="Helical" evidence="9">
    <location>
        <begin position="24"/>
        <end position="42"/>
    </location>
</feature>
<keyword evidence="5 9" id="KW-0812">Transmembrane</keyword>
<comment type="similarity">
    <text evidence="2 8">Belongs to the prokaryotic riboflavin transporter (P-RFT) (TC 2.A.87) family.</text>
</comment>
<dbReference type="PIRSF" id="PIRSF037778">
    <property type="entry name" value="UCP037778_transp_RibU"/>
    <property type="match status" value="1"/>
</dbReference>
<accession>A0A9D1QAG8</accession>
<evidence type="ECO:0000256" key="9">
    <source>
        <dbReference type="SAM" id="Phobius"/>
    </source>
</evidence>
<dbReference type="AlphaFoldDB" id="A0A9D1QAG8"/>